<name>A0A6L2ND60_TANCI</name>
<accession>A0A6L2ND60</accession>
<protein>
    <submittedName>
        <fullName evidence="2">Uncharacterized protein</fullName>
    </submittedName>
</protein>
<feature type="region of interest" description="Disordered" evidence="1">
    <location>
        <begin position="550"/>
        <end position="582"/>
    </location>
</feature>
<evidence type="ECO:0000256" key="1">
    <source>
        <dbReference type="SAM" id="MobiDB-lite"/>
    </source>
</evidence>
<sequence length="737" mass="82803">MDLLLSAFLLPDTCENFNKGSYDWSFQAEEKPTNYALMAFSSSSSSSDNEVVTCLKACTKAYAQFKSHYDKLTADYRKSQFDVISYQTCLESVEAKLLVYQQNESVFEKDIKLLKLEVQLRDNALVIFRQNLEKAEQEKDYLKLKLEKFLTYDRYQSGNGYHAVPPPYTGLGYNSQVFTRAMFDCDDYFSSGSDESLPPSLIYDRLLVQHVETSILDVTHRTAIPKPKSQGKIRNRKACFVYKSLDHLIKDSVTQVDAVRPVTTDVPKTRVTRPRQAKSVVTKPNSPPRRHINRSPSPKVSNFPPKVTAVKAPMVNAAQGGQGKWFNTHKDAKTLMEAIEKRFGGNTETKTVQTTLMKQQYENFTCSSSESLDQIHDRLQKLISQLEILGVSLLQEDINLKFLRSLPFEWRTHTLIWRNKTDLEEQSLDDLFNSLKIYEAEVKSSSSAGLGYNSQVFTRAMFDCDDYFSSGSDESLPPSPIYDRLLVQYVETSILDVTHRTTIPKPKSQGKIRNRKACFVYKSLDHLIKDSVTQVNAVRPVTTDVPKTRVTRPRQAKSVVTKPNSPPRRHINRSPSPKVSNFPPKVTAVKALMVNAAQGGHGKWRDQKSGDNNSMVKMGSKAADYSIHDNKVMLGAMGSSQDSRQCFDYCLVFPTFFGGFLHLASSMQLAVVVFVAALAPEFVLGFALLESGLSQLDLQSAPLGLQLVSAQVFVESVVLQLESALVHLESILVHLAI</sequence>
<proteinExistence type="predicted"/>
<dbReference type="AlphaFoldDB" id="A0A6L2ND60"/>
<gene>
    <name evidence="2" type="ORF">Tci_056106</name>
</gene>
<comment type="caution">
    <text evidence="2">The sequence shown here is derived from an EMBL/GenBank/DDBJ whole genome shotgun (WGS) entry which is preliminary data.</text>
</comment>
<feature type="region of interest" description="Disordered" evidence="1">
    <location>
        <begin position="271"/>
        <end position="303"/>
    </location>
</feature>
<organism evidence="2">
    <name type="scientific">Tanacetum cinerariifolium</name>
    <name type="common">Dalmatian daisy</name>
    <name type="synonym">Chrysanthemum cinerariifolium</name>
    <dbReference type="NCBI Taxonomy" id="118510"/>
    <lineage>
        <taxon>Eukaryota</taxon>
        <taxon>Viridiplantae</taxon>
        <taxon>Streptophyta</taxon>
        <taxon>Embryophyta</taxon>
        <taxon>Tracheophyta</taxon>
        <taxon>Spermatophyta</taxon>
        <taxon>Magnoliopsida</taxon>
        <taxon>eudicotyledons</taxon>
        <taxon>Gunneridae</taxon>
        <taxon>Pentapetalae</taxon>
        <taxon>asterids</taxon>
        <taxon>campanulids</taxon>
        <taxon>Asterales</taxon>
        <taxon>Asteraceae</taxon>
        <taxon>Asteroideae</taxon>
        <taxon>Anthemideae</taxon>
        <taxon>Anthemidinae</taxon>
        <taxon>Tanacetum</taxon>
    </lineage>
</organism>
<dbReference type="EMBL" id="BKCJ010008826">
    <property type="protein sequence ID" value="GEU84128.1"/>
    <property type="molecule type" value="Genomic_DNA"/>
</dbReference>
<reference evidence="2" key="1">
    <citation type="journal article" date="2019" name="Sci. Rep.">
        <title>Draft genome of Tanacetum cinerariifolium, the natural source of mosquito coil.</title>
        <authorList>
            <person name="Yamashiro T."/>
            <person name="Shiraishi A."/>
            <person name="Satake H."/>
            <person name="Nakayama K."/>
        </authorList>
    </citation>
    <scope>NUCLEOTIDE SEQUENCE</scope>
</reference>
<dbReference type="Pfam" id="PF14223">
    <property type="entry name" value="Retrotran_gag_2"/>
    <property type="match status" value="1"/>
</dbReference>
<evidence type="ECO:0000313" key="2">
    <source>
        <dbReference type="EMBL" id="GEU84128.1"/>
    </source>
</evidence>